<dbReference type="GO" id="GO:0005694">
    <property type="term" value="C:chromosome"/>
    <property type="evidence" value="ECO:0007669"/>
    <property type="project" value="UniProtKB-SubCell"/>
</dbReference>
<evidence type="ECO:0000313" key="16">
    <source>
        <dbReference type="Proteomes" id="UP000801492"/>
    </source>
</evidence>
<evidence type="ECO:0000256" key="7">
    <source>
        <dbReference type="ARBA" id="ARBA00022517"/>
    </source>
</evidence>
<dbReference type="InterPro" id="IPR005579">
    <property type="entry name" value="Cgr1-like"/>
</dbReference>
<feature type="compositionally biased region" description="Basic residues" evidence="14">
    <location>
        <begin position="29"/>
        <end position="40"/>
    </location>
</feature>
<keyword evidence="6" id="KW-0158">Chromosome</keyword>
<keyword evidence="11" id="KW-0175">Coiled coil</keyword>
<protein>
    <recommendedName>
        <fullName evidence="5">Coiled-coil domain-containing protein 86</fullName>
    </recommendedName>
</protein>
<evidence type="ECO:0000256" key="8">
    <source>
        <dbReference type="ARBA" id="ARBA00022552"/>
    </source>
</evidence>
<dbReference type="Proteomes" id="UP000801492">
    <property type="component" value="Unassembled WGS sequence"/>
</dbReference>
<feature type="compositionally biased region" description="Basic and acidic residues" evidence="14">
    <location>
        <begin position="18"/>
        <end position="28"/>
    </location>
</feature>
<evidence type="ECO:0000256" key="5">
    <source>
        <dbReference type="ARBA" id="ARBA00016738"/>
    </source>
</evidence>
<evidence type="ECO:0000256" key="12">
    <source>
        <dbReference type="ARBA" id="ARBA00023242"/>
    </source>
</evidence>
<accession>A0A8K0DAQ9</accession>
<evidence type="ECO:0000256" key="13">
    <source>
        <dbReference type="ARBA" id="ARBA00093307"/>
    </source>
</evidence>
<dbReference type="EMBL" id="VTPC01002113">
    <property type="protein sequence ID" value="KAF2900551.1"/>
    <property type="molecule type" value="Genomic_DNA"/>
</dbReference>
<feature type="region of interest" description="Disordered" evidence="14">
    <location>
        <begin position="1"/>
        <end position="44"/>
    </location>
</feature>
<organism evidence="15 16">
    <name type="scientific">Ignelater luminosus</name>
    <name type="common">Cucubano</name>
    <name type="synonym">Pyrophorus luminosus</name>
    <dbReference type="NCBI Taxonomy" id="2038154"/>
    <lineage>
        <taxon>Eukaryota</taxon>
        <taxon>Metazoa</taxon>
        <taxon>Ecdysozoa</taxon>
        <taxon>Arthropoda</taxon>
        <taxon>Hexapoda</taxon>
        <taxon>Insecta</taxon>
        <taxon>Pterygota</taxon>
        <taxon>Neoptera</taxon>
        <taxon>Endopterygota</taxon>
        <taxon>Coleoptera</taxon>
        <taxon>Polyphaga</taxon>
        <taxon>Elateriformia</taxon>
        <taxon>Elateroidea</taxon>
        <taxon>Elateridae</taxon>
        <taxon>Agrypninae</taxon>
        <taxon>Pyrophorini</taxon>
        <taxon>Ignelater</taxon>
    </lineage>
</organism>
<dbReference type="Pfam" id="PF03879">
    <property type="entry name" value="Cgr1"/>
    <property type="match status" value="1"/>
</dbReference>
<evidence type="ECO:0000256" key="4">
    <source>
        <dbReference type="ARBA" id="ARBA00007869"/>
    </source>
</evidence>
<dbReference type="GO" id="GO:0005730">
    <property type="term" value="C:nucleolus"/>
    <property type="evidence" value="ECO:0007669"/>
    <property type="project" value="UniProtKB-SubCell"/>
</dbReference>
<comment type="subcellular location">
    <subcellularLocation>
        <location evidence="2">Chromosome</location>
    </subcellularLocation>
    <subcellularLocation>
        <location evidence="3">Nucleus</location>
        <location evidence="3">Nucleolus</location>
    </subcellularLocation>
</comment>
<keyword evidence="16" id="KW-1185">Reference proteome</keyword>
<dbReference type="InterPro" id="IPR026570">
    <property type="entry name" value="CCDC86"/>
</dbReference>
<gene>
    <name evidence="15" type="ORF">ILUMI_05622</name>
</gene>
<comment type="function">
    <text evidence="13">Required for proper chromosome segregation during mitosis and error-free mitotic progression.</text>
</comment>
<keyword evidence="10" id="KW-0164">Citrullination</keyword>
<comment type="caution">
    <text evidence="15">The sequence shown here is derived from an EMBL/GenBank/DDBJ whole genome shotgun (WGS) entry which is preliminary data.</text>
</comment>
<feature type="region of interest" description="Disordered" evidence="14">
    <location>
        <begin position="83"/>
        <end position="108"/>
    </location>
</feature>
<evidence type="ECO:0000256" key="11">
    <source>
        <dbReference type="ARBA" id="ARBA00023054"/>
    </source>
</evidence>
<evidence type="ECO:0000256" key="1">
    <source>
        <dbReference type="ARBA" id="ARBA00004090"/>
    </source>
</evidence>
<evidence type="ECO:0000256" key="3">
    <source>
        <dbReference type="ARBA" id="ARBA00004604"/>
    </source>
</evidence>
<dbReference type="OrthoDB" id="277961at2759"/>
<evidence type="ECO:0000256" key="14">
    <source>
        <dbReference type="SAM" id="MobiDB-lite"/>
    </source>
</evidence>
<name>A0A8K0DAQ9_IGNLU</name>
<evidence type="ECO:0000256" key="9">
    <source>
        <dbReference type="ARBA" id="ARBA00022553"/>
    </source>
</evidence>
<feature type="compositionally biased region" description="Basic and acidic residues" evidence="14">
    <location>
        <begin position="83"/>
        <end position="106"/>
    </location>
</feature>
<dbReference type="PANTHER" id="PTHR13557">
    <property type="entry name" value="COILED-COIL DOMAIN-CONTAINING PROTEIN 86"/>
    <property type="match status" value="1"/>
</dbReference>
<proteinExistence type="inferred from homology"/>
<dbReference type="GO" id="GO:0006364">
    <property type="term" value="P:rRNA processing"/>
    <property type="evidence" value="ECO:0007669"/>
    <property type="project" value="UniProtKB-KW"/>
</dbReference>
<keyword evidence="12" id="KW-0539">Nucleus</keyword>
<comment type="function">
    <text evidence="1">Involved in nucleolar integrity and required for processing of the pre-rRNA for the 60S ribosome subunit.</text>
</comment>
<dbReference type="PANTHER" id="PTHR13557:SF1">
    <property type="entry name" value="COILED-COIL DOMAIN-CONTAINING PROTEIN 86"/>
    <property type="match status" value="1"/>
</dbReference>
<evidence type="ECO:0000256" key="2">
    <source>
        <dbReference type="ARBA" id="ARBA00004286"/>
    </source>
</evidence>
<reference evidence="15" key="1">
    <citation type="submission" date="2019-08" db="EMBL/GenBank/DDBJ databases">
        <title>The genome of the North American firefly Photinus pyralis.</title>
        <authorList>
            <consortium name="Photinus pyralis genome working group"/>
            <person name="Fallon T.R."/>
            <person name="Sander Lower S.E."/>
            <person name="Weng J.-K."/>
        </authorList>
    </citation>
    <scope>NUCLEOTIDE SEQUENCE</scope>
    <source>
        <strain evidence="15">TRF0915ILg1</strain>
        <tissue evidence="15">Whole body</tissue>
    </source>
</reference>
<keyword evidence="8" id="KW-0698">rRNA processing</keyword>
<evidence type="ECO:0000256" key="10">
    <source>
        <dbReference type="ARBA" id="ARBA00022934"/>
    </source>
</evidence>
<dbReference type="AlphaFoldDB" id="A0A8K0DAQ9"/>
<keyword evidence="7" id="KW-0690">Ribosome biogenesis</keyword>
<keyword evidence="9" id="KW-0597">Phosphoprotein</keyword>
<sequence length="137" mass="16358">MDQNTNTERKGNSKKKQPKEQEVSEPKGKPKSGRIWKSSKTKFSSVIKTRGIRNSFEKKQALQKELKRVKEASRAIIAAKQEEKELQKQRRRENLQRQEENRKKSEIVQVIKNPNKLKRMKKKQLRYIEKRDTNEIK</sequence>
<evidence type="ECO:0000256" key="6">
    <source>
        <dbReference type="ARBA" id="ARBA00022454"/>
    </source>
</evidence>
<comment type="similarity">
    <text evidence="4">Belongs to the CGR1 family.</text>
</comment>
<evidence type="ECO:0000313" key="15">
    <source>
        <dbReference type="EMBL" id="KAF2900551.1"/>
    </source>
</evidence>